<keyword evidence="6 13" id="KW-0812">Transmembrane</keyword>
<dbReference type="InterPro" id="IPR005467">
    <property type="entry name" value="His_kinase_dom"/>
</dbReference>
<evidence type="ECO:0000256" key="8">
    <source>
        <dbReference type="ARBA" id="ARBA00022777"/>
    </source>
</evidence>
<keyword evidence="10 13" id="KW-1133">Transmembrane helix</keyword>
<evidence type="ECO:0000256" key="1">
    <source>
        <dbReference type="ARBA" id="ARBA00000085"/>
    </source>
</evidence>
<dbReference type="Gene3D" id="1.10.287.130">
    <property type="match status" value="1"/>
</dbReference>
<comment type="subcellular location">
    <subcellularLocation>
        <location evidence="2">Membrane</location>
        <topology evidence="2">Multi-pass membrane protein</topology>
    </subcellularLocation>
</comment>
<dbReference type="PANTHER" id="PTHR45436">
    <property type="entry name" value="SENSOR HISTIDINE KINASE YKOH"/>
    <property type="match status" value="1"/>
</dbReference>
<dbReference type="InterPro" id="IPR036097">
    <property type="entry name" value="HisK_dim/P_sf"/>
</dbReference>
<keyword evidence="7" id="KW-0547">Nucleotide-binding</keyword>
<evidence type="ECO:0000256" key="7">
    <source>
        <dbReference type="ARBA" id="ARBA00022741"/>
    </source>
</evidence>
<keyword evidence="5" id="KW-0808">Transferase</keyword>
<evidence type="ECO:0000313" key="16">
    <source>
        <dbReference type="Proteomes" id="UP000809349"/>
    </source>
</evidence>
<dbReference type="CDD" id="cd00082">
    <property type="entry name" value="HisKA"/>
    <property type="match status" value="1"/>
</dbReference>
<dbReference type="InterPro" id="IPR004358">
    <property type="entry name" value="Sig_transdc_His_kin-like_C"/>
</dbReference>
<dbReference type="Gene3D" id="3.30.565.10">
    <property type="entry name" value="Histidine kinase-like ATPase, C-terminal domain"/>
    <property type="match status" value="1"/>
</dbReference>
<dbReference type="PROSITE" id="PS50109">
    <property type="entry name" value="HIS_KIN"/>
    <property type="match status" value="1"/>
</dbReference>
<dbReference type="CDD" id="cd00075">
    <property type="entry name" value="HATPase"/>
    <property type="match status" value="1"/>
</dbReference>
<dbReference type="InterPro" id="IPR013727">
    <property type="entry name" value="2CSK_N"/>
</dbReference>
<proteinExistence type="predicted"/>
<keyword evidence="4" id="KW-0597">Phosphoprotein</keyword>
<dbReference type="InterPro" id="IPR003661">
    <property type="entry name" value="HisK_dim/P_dom"/>
</dbReference>
<comment type="caution">
    <text evidence="15">The sequence shown here is derived from an EMBL/GenBank/DDBJ whole genome shotgun (WGS) entry which is preliminary data.</text>
</comment>
<feature type="domain" description="Histidine kinase" evidence="14">
    <location>
        <begin position="250"/>
        <end position="463"/>
    </location>
</feature>
<dbReference type="GO" id="GO:0016301">
    <property type="term" value="F:kinase activity"/>
    <property type="evidence" value="ECO:0007669"/>
    <property type="project" value="UniProtKB-KW"/>
</dbReference>
<dbReference type="SMART" id="SM00387">
    <property type="entry name" value="HATPase_c"/>
    <property type="match status" value="1"/>
</dbReference>
<evidence type="ECO:0000256" key="4">
    <source>
        <dbReference type="ARBA" id="ARBA00022553"/>
    </source>
</evidence>
<dbReference type="Pfam" id="PF08521">
    <property type="entry name" value="2CSK_N"/>
    <property type="match status" value="1"/>
</dbReference>
<accession>A0ABS7SV20</accession>
<dbReference type="InterPro" id="IPR036890">
    <property type="entry name" value="HATPase_C_sf"/>
</dbReference>
<dbReference type="SUPFAM" id="SSF47384">
    <property type="entry name" value="Homodimeric domain of signal transducing histidine kinase"/>
    <property type="match status" value="1"/>
</dbReference>
<evidence type="ECO:0000259" key="14">
    <source>
        <dbReference type="PROSITE" id="PS50109"/>
    </source>
</evidence>
<dbReference type="SUPFAM" id="SSF55874">
    <property type="entry name" value="ATPase domain of HSP90 chaperone/DNA topoisomerase II/histidine kinase"/>
    <property type="match status" value="1"/>
</dbReference>
<dbReference type="Pfam" id="PF00512">
    <property type="entry name" value="HisKA"/>
    <property type="match status" value="1"/>
</dbReference>
<keyword evidence="11" id="KW-0902">Two-component regulatory system</keyword>
<gene>
    <name evidence="15" type="ORF">I4X03_021120</name>
</gene>
<feature type="transmembrane region" description="Helical" evidence="13">
    <location>
        <begin position="12"/>
        <end position="35"/>
    </location>
</feature>
<evidence type="ECO:0000256" key="3">
    <source>
        <dbReference type="ARBA" id="ARBA00012438"/>
    </source>
</evidence>
<dbReference type="PANTHER" id="PTHR45436:SF14">
    <property type="entry name" value="SENSOR PROTEIN QSEC"/>
    <property type="match status" value="1"/>
</dbReference>
<name>A0ABS7SV20_9BURK</name>
<reference evidence="15 16" key="1">
    <citation type="submission" date="2021-08" db="EMBL/GenBank/DDBJ databases">
        <title>Massilia sp. R798.</title>
        <authorList>
            <person name="Baek J.H."/>
            <person name="Jung H.S."/>
            <person name="Kim K.R."/>
            <person name="Jeon C.O."/>
        </authorList>
    </citation>
    <scope>NUCLEOTIDE SEQUENCE [LARGE SCALE GENOMIC DNA]</scope>
    <source>
        <strain evidence="15 16">R798</strain>
    </source>
</reference>
<evidence type="ECO:0000256" key="5">
    <source>
        <dbReference type="ARBA" id="ARBA00022679"/>
    </source>
</evidence>
<organism evidence="15 16">
    <name type="scientific">Massilia soli</name>
    <dbReference type="NCBI Taxonomy" id="2792854"/>
    <lineage>
        <taxon>Bacteria</taxon>
        <taxon>Pseudomonadati</taxon>
        <taxon>Pseudomonadota</taxon>
        <taxon>Betaproteobacteria</taxon>
        <taxon>Burkholderiales</taxon>
        <taxon>Oxalobacteraceae</taxon>
        <taxon>Telluria group</taxon>
        <taxon>Massilia</taxon>
    </lineage>
</organism>
<dbReference type="Pfam" id="PF02518">
    <property type="entry name" value="HATPase_c"/>
    <property type="match status" value="1"/>
</dbReference>
<dbReference type="InterPro" id="IPR003594">
    <property type="entry name" value="HATPase_dom"/>
</dbReference>
<feature type="transmembrane region" description="Helical" evidence="13">
    <location>
        <begin position="165"/>
        <end position="189"/>
    </location>
</feature>
<evidence type="ECO:0000256" key="2">
    <source>
        <dbReference type="ARBA" id="ARBA00004141"/>
    </source>
</evidence>
<keyword evidence="12 13" id="KW-0472">Membrane</keyword>
<protein>
    <recommendedName>
        <fullName evidence="3">histidine kinase</fullName>
        <ecNumber evidence="3">2.7.13.3</ecNumber>
    </recommendedName>
</protein>
<feature type="transmembrane region" description="Helical" evidence="13">
    <location>
        <begin position="133"/>
        <end position="153"/>
    </location>
</feature>
<dbReference type="EC" id="2.7.13.3" evidence="3"/>
<evidence type="ECO:0000256" key="12">
    <source>
        <dbReference type="ARBA" id="ARBA00023136"/>
    </source>
</evidence>
<dbReference type="SMART" id="SM00388">
    <property type="entry name" value="HisKA"/>
    <property type="match status" value="1"/>
</dbReference>
<dbReference type="PRINTS" id="PR00344">
    <property type="entry name" value="BCTRLSENSOR"/>
</dbReference>
<dbReference type="Proteomes" id="UP000809349">
    <property type="component" value="Unassembled WGS sequence"/>
</dbReference>
<evidence type="ECO:0000256" key="13">
    <source>
        <dbReference type="SAM" id="Phobius"/>
    </source>
</evidence>
<dbReference type="RefSeq" id="WP_223470430.1">
    <property type="nucleotide sequence ID" value="NZ_JAFBIL020000009.1"/>
</dbReference>
<comment type="catalytic activity">
    <reaction evidence="1">
        <text>ATP + protein L-histidine = ADP + protein N-phospho-L-histidine.</text>
        <dbReference type="EC" id="2.7.13.3"/>
    </reaction>
</comment>
<evidence type="ECO:0000256" key="9">
    <source>
        <dbReference type="ARBA" id="ARBA00022840"/>
    </source>
</evidence>
<evidence type="ECO:0000256" key="10">
    <source>
        <dbReference type="ARBA" id="ARBA00022989"/>
    </source>
</evidence>
<sequence length="464" mass="49900">MSGGLYSLRRRMIVATVACMLLIFAGIGLGAHAVARHESEELFSARLATSARVLEALVAHQLSNATIERPLVIALPKELETTSSDEPQSFGHRYETKVAFQVWRDDGVLLARSASAPAAPLGKLAAGFSQNTIASAMWEVFALRSGSVWILMAEKEEVRQEMAHAIGLSILMPLAIGGLLMLGAVNFVLGHNMGVLRELANRIAARRPESLDPIALPATPVELAPIVTELNDLLQRMRLTYEREQQFINAAAHEIRTPIAGLQLHVENALRAGSEQERSRSLDSAMTAVRRTSKLAEQLLALGRISAGGGGETSEAVALSEVCCDVIGTLAPLVERRNQTIGLEVEQDCIVWGQREQLGRLLQNLIDNASVHGSPGCDIAVTVRQRDGLARLTVSNDGTPIPDAELERIFMPYYRLSGRAGAGHGLGLAIVKEIAVQHGGTIVIGRKADGQGTAVELSLPLWRA</sequence>
<evidence type="ECO:0000256" key="6">
    <source>
        <dbReference type="ARBA" id="ARBA00022692"/>
    </source>
</evidence>
<evidence type="ECO:0000313" key="15">
    <source>
        <dbReference type="EMBL" id="MBZ2209774.1"/>
    </source>
</evidence>
<evidence type="ECO:0000256" key="11">
    <source>
        <dbReference type="ARBA" id="ARBA00023012"/>
    </source>
</evidence>
<keyword evidence="9" id="KW-0067">ATP-binding</keyword>
<dbReference type="EMBL" id="JAFBIL020000009">
    <property type="protein sequence ID" value="MBZ2209774.1"/>
    <property type="molecule type" value="Genomic_DNA"/>
</dbReference>
<dbReference type="InterPro" id="IPR050428">
    <property type="entry name" value="TCS_sensor_his_kinase"/>
</dbReference>
<keyword evidence="16" id="KW-1185">Reference proteome</keyword>
<keyword evidence="8 15" id="KW-0418">Kinase</keyword>